<evidence type="ECO:0000313" key="1">
    <source>
        <dbReference type="EMBL" id="GFZ82716.1"/>
    </source>
</evidence>
<dbReference type="AlphaFoldDB" id="A0A916VK87"/>
<proteinExistence type="predicted"/>
<reference evidence="1" key="1">
    <citation type="journal article" date="2014" name="Int. J. Syst. Evol. Microbiol.">
        <title>Complete genome sequence of Corynebacterium casei LMG S-19264T (=DSM 44701T), isolated from a smear-ripened cheese.</title>
        <authorList>
            <consortium name="US DOE Joint Genome Institute (JGI-PGF)"/>
            <person name="Walter F."/>
            <person name="Albersmeier A."/>
            <person name="Kalinowski J."/>
            <person name="Ruckert C."/>
        </authorList>
    </citation>
    <scope>NUCLEOTIDE SEQUENCE</scope>
    <source>
        <strain evidence="1">CGMCC 1.15425</strain>
    </source>
</reference>
<protein>
    <submittedName>
        <fullName evidence="1">Uncharacterized protein</fullName>
    </submittedName>
</protein>
<evidence type="ECO:0000313" key="2">
    <source>
        <dbReference type="Proteomes" id="UP000627715"/>
    </source>
</evidence>
<accession>A0A916VK87</accession>
<dbReference type="Proteomes" id="UP000627715">
    <property type="component" value="Unassembled WGS sequence"/>
</dbReference>
<sequence length="65" mass="7374">MASTAQSEWLAENMPDRENIEIQINEGAGHFSYMDLPPPHIVDAMPNKTEFLNEHARVICEFLSS</sequence>
<reference evidence="1" key="2">
    <citation type="submission" date="2020-09" db="EMBL/GenBank/DDBJ databases">
        <authorList>
            <person name="Sun Q."/>
            <person name="Zhou Y."/>
        </authorList>
    </citation>
    <scope>NUCLEOTIDE SEQUENCE</scope>
    <source>
        <strain evidence="1">CGMCC 1.15425</strain>
    </source>
</reference>
<gene>
    <name evidence="1" type="ORF">GCM10011403_27930</name>
</gene>
<name>A0A916VK87_9GAMM</name>
<comment type="caution">
    <text evidence="1">The sequence shown here is derived from an EMBL/GenBank/DDBJ whole genome shotgun (WGS) entry which is preliminary data.</text>
</comment>
<dbReference type="EMBL" id="BMIY01000013">
    <property type="protein sequence ID" value="GFZ82716.1"/>
    <property type="molecule type" value="Genomic_DNA"/>
</dbReference>
<organism evidence="1 2">
    <name type="scientific">Pseudohongiella nitratireducens</name>
    <dbReference type="NCBI Taxonomy" id="1768907"/>
    <lineage>
        <taxon>Bacteria</taxon>
        <taxon>Pseudomonadati</taxon>
        <taxon>Pseudomonadota</taxon>
        <taxon>Gammaproteobacteria</taxon>
        <taxon>Pseudomonadales</taxon>
        <taxon>Pseudohongiellaceae</taxon>
        <taxon>Pseudohongiella</taxon>
    </lineage>
</organism>
<keyword evidence="2" id="KW-1185">Reference proteome</keyword>